<dbReference type="InterPro" id="IPR025157">
    <property type="entry name" value="Hemagglutinin_rpt"/>
</dbReference>
<proteinExistence type="predicted"/>
<dbReference type="EMBL" id="JAIVFG010000032">
    <property type="protein sequence ID" value="MDB0572591.1"/>
    <property type="molecule type" value="Genomic_DNA"/>
</dbReference>
<name>A0AAW5ZRE9_RALSL</name>
<comment type="caution">
    <text evidence="1">The sequence shown here is derived from an EMBL/GenBank/DDBJ whole genome shotgun (WGS) entry which is preliminary data.</text>
</comment>
<organism evidence="1 2">
    <name type="scientific">Ralstonia solanacearum</name>
    <name type="common">Pseudomonas solanacearum</name>
    <dbReference type="NCBI Taxonomy" id="305"/>
    <lineage>
        <taxon>Bacteria</taxon>
        <taxon>Pseudomonadati</taxon>
        <taxon>Pseudomonadota</taxon>
        <taxon>Betaproteobacteria</taxon>
        <taxon>Burkholderiales</taxon>
        <taxon>Burkholderiaceae</taxon>
        <taxon>Ralstonia</taxon>
        <taxon>Ralstonia solanacearum species complex</taxon>
    </lineage>
</organism>
<accession>A0AAW5ZRE9</accession>
<dbReference type="AlphaFoldDB" id="A0AAW5ZRE9"/>
<protein>
    <submittedName>
        <fullName evidence="1">Hemagglutinin repeat-containing protein</fullName>
    </submittedName>
</protein>
<gene>
    <name evidence="1" type="ORF">LBW59_17670</name>
</gene>
<dbReference type="GO" id="GO:0003824">
    <property type="term" value="F:catalytic activity"/>
    <property type="evidence" value="ECO:0007669"/>
    <property type="project" value="UniProtKB-ARBA"/>
</dbReference>
<reference evidence="1" key="1">
    <citation type="submission" date="2021-09" db="EMBL/GenBank/DDBJ databases">
        <title>Genomic analysis of Ralstonia spp.</title>
        <authorList>
            <person name="Aburjaile F."/>
            <person name="Ariute J.C."/>
            <person name="Pais A.K.L."/>
            <person name="Albuquerque G.M.R."/>
            <person name="Silva A.M.F."/>
            <person name="Brenig B."/>
            <person name="Azevedo V."/>
            <person name="Matiuzzi M."/>
            <person name="Ramos R."/>
            <person name="Goes-Neto A."/>
            <person name="Soares S."/>
            <person name="Iseppon A.M.B."/>
            <person name="Souza E."/>
            <person name="Gama M."/>
        </authorList>
    </citation>
    <scope>NUCLEOTIDE SEQUENCE</scope>
    <source>
        <strain evidence="1">CCRMRs91</strain>
    </source>
</reference>
<sequence>MKGGGDVSLRFDGNVKLPAVHNASTALGEGVSRTSTYVSAGNTLTLELGGNTNLKGTVANVGGDLNIESLQDTSPYHTKDQSIGGSVMVDYGFSGSANFSQQKIDSDFVG</sequence>
<dbReference type="Pfam" id="PF13332">
    <property type="entry name" value="Fil_haemagg_2"/>
    <property type="match status" value="1"/>
</dbReference>
<dbReference type="Proteomes" id="UP001144050">
    <property type="component" value="Unassembled WGS sequence"/>
</dbReference>
<evidence type="ECO:0000313" key="2">
    <source>
        <dbReference type="Proteomes" id="UP001144050"/>
    </source>
</evidence>
<evidence type="ECO:0000313" key="1">
    <source>
        <dbReference type="EMBL" id="MDB0572591.1"/>
    </source>
</evidence>